<evidence type="ECO:0000313" key="2">
    <source>
        <dbReference type="EMBL" id="TMN79228.1"/>
    </source>
</evidence>
<organism evidence="2 3">
    <name type="scientific">Pseudoalteromonas piscicida</name>
    <dbReference type="NCBI Taxonomy" id="43662"/>
    <lineage>
        <taxon>Bacteria</taxon>
        <taxon>Pseudomonadati</taxon>
        <taxon>Pseudomonadota</taxon>
        <taxon>Gammaproteobacteria</taxon>
        <taxon>Alteromonadales</taxon>
        <taxon>Pseudoalteromonadaceae</taxon>
        <taxon>Pseudoalteromonas</taxon>
    </lineage>
</organism>
<dbReference type="Proteomes" id="UP000305423">
    <property type="component" value="Unassembled WGS sequence"/>
</dbReference>
<dbReference type="RefSeq" id="WP_045963276.1">
    <property type="nucleotide sequence ID" value="NZ_JXXW01000019.1"/>
</dbReference>
<accession>A0AAQ2IST7</accession>
<gene>
    <name evidence="2" type="ORF">CWB74_06230</name>
</gene>
<feature type="transmembrane region" description="Helical" evidence="1">
    <location>
        <begin position="12"/>
        <end position="36"/>
    </location>
</feature>
<evidence type="ECO:0000313" key="3">
    <source>
        <dbReference type="Proteomes" id="UP000305423"/>
    </source>
</evidence>
<feature type="transmembrane region" description="Helical" evidence="1">
    <location>
        <begin position="56"/>
        <end position="81"/>
    </location>
</feature>
<feature type="transmembrane region" description="Helical" evidence="1">
    <location>
        <begin position="93"/>
        <end position="115"/>
    </location>
</feature>
<reference evidence="2 3" key="1">
    <citation type="submission" date="2017-12" db="EMBL/GenBank/DDBJ databases">
        <authorList>
            <person name="Paulsen S."/>
            <person name="Gram L.K."/>
        </authorList>
    </citation>
    <scope>NUCLEOTIDE SEQUENCE [LARGE SCALE GENOMIC DNA]</scope>
    <source>
        <strain evidence="2 3">S1607</strain>
    </source>
</reference>
<dbReference type="EMBL" id="PNEL01000016">
    <property type="protein sequence ID" value="TMN79228.1"/>
    <property type="molecule type" value="Genomic_DNA"/>
</dbReference>
<dbReference type="AlphaFoldDB" id="A0AAQ2IST7"/>
<reference evidence="3" key="2">
    <citation type="submission" date="2019-06" db="EMBL/GenBank/DDBJ databases">
        <title>Co-occurence of chitin degradation, pigmentation and bioactivity in marine Pseudoalteromonas.</title>
        <authorList>
            <person name="Sonnenschein E.C."/>
            <person name="Bech P.K."/>
        </authorList>
    </citation>
    <scope>NUCLEOTIDE SEQUENCE [LARGE SCALE GENOMIC DNA]</scope>
    <source>
        <strain evidence="3">S1607</strain>
    </source>
</reference>
<keyword evidence="1" id="KW-1133">Transmembrane helix</keyword>
<evidence type="ECO:0000256" key="1">
    <source>
        <dbReference type="SAM" id="Phobius"/>
    </source>
</evidence>
<proteinExistence type="predicted"/>
<comment type="caution">
    <text evidence="2">The sequence shown here is derived from an EMBL/GenBank/DDBJ whole genome shotgun (WGS) entry which is preliminary data.</text>
</comment>
<name>A0AAQ2IST7_PSEO7</name>
<feature type="transmembrane region" description="Helical" evidence="1">
    <location>
        <begin position="121"/>
        <end position="144"/>
    </location>
</feature>
<protein>
    <submittedName>
        <fullName evidence="2">Uncharacterized protein</fullName>
    </submittedName>
</protein>
<keyword evidence="1" id="KW-0472">Membrane</keyword>
<keyword evidence="1" id="KW-0812">Transmembrane</keyword>
<sequence>MQYQTKRIIGCIFLSTFAGIATFTAVAHLSCIYLGASCYRAQLAPADIIDSAIAGTWYAPTATVFISALFLTTAAYALSALKWIKPLPMLRHAIFTISTLCLIRGAITLPLAIVFPEKTTSFAIVAGGIWFLTGVFCLVGFKFIKNQEKDKQ</sequence>